<sequence length="263" mass="29101">MRVIIAALLILLTAGAQAGSQAPSKSVFQPEQIIDFAKQVEQYAAEHQAHAFIIGRVGRPEKELPKGIHFTHTAVAVYSAITLDDGSTEYGYAIHNLYQRADDPGRSDIVIDYPVDFFWGAQTLKAGIVIPTPAVQERLIALISEQKHLVLHNPRYSVVANPFNSERQNCTEFTLDMLQAAMYQTEDKKRIKANNAAYFNPQRVHISPLKLALGSMVTDGVTTSDHKGRVRTATFTTIGHYLAQFNLSQHAVVLYANGRTQAI</sequence>
<dbReference type="OrthoDB" id="8893883at2"/>
<comment type="caution">
    <text evidence="2">The sequence shown here is derived from an EMBL/GenBank/DDBJ whole genome shotgun (WGS) entry which is preliminary data.</text>
</comment>
<protein>
    <submittedName>
        <fullName evidence="2">DUF2145 domain-containing protein</fullName>
    </submittedName>
</protein>
<evidence type="ECO:0000313" key="2">
    <source>
        <dbReference type="EMBL" id="PRO71419.1"/>
    </source>
</evidence>
<dbReference type="Proteomes" id="UP000238949">
    <property type="component" value="Unassembled WGS sequence"/>
</dbReference>
<gene>
    <name evidence="2" type="ORF">C6Y40_22065</name>
</gene>
<keyword evidence="1" id="KW-0732">Signal</keyword>
<keyword evidence="3" id="KW-1185">Reference proteome</keyword>
<dbReference type="Pfam" id="PF09916">
    <property type="entry name" value="DUF2145"/>
    <property type="match status" value="1"/>
</dbReference>
<dbReference type="EMBL" id="PVNP01000206">
    <property type="protein sequence ID" value="PRO71419.1"/>
    <property type="molecule type" value="Genomic_DNA"/>
</dbReference>
<evidence type="ECO:0000313" key="3">
    <source>
        <dbReference type="Proteomes" id="UP000238949"/>
    </source>
</evidence>
<feature type="chain" id="PRO_5015530502" evidence="1">
    <location>
        <begin position="19"/>
        <end position="263"/>
    </location>
</feature>
<proteinExistence type="predicted"/>
<feature type="signal peptide" evidence="1">
    <location>
        <begin position="1"/>
        <end position="18"/>
    </location>
</feature>
<organism evidence="2 3">
    <name type="scientific">Alteromonas alba</name>
    <dbReference type="NCBI Taxonomy" id="2079529"/>
    <lineage>
        <taxon>Bacteria</taxon>
        <taxon>Pseudomonadati</taxon>
        <taxon>Pseudomonadota</taxon>
        <taxon>Gammaproteobacteria</taxon>
        <taxon>Alteromonadales</taxon>
        <taxon>Alteromonadaceae</taxon>
        <taxon>Alteromonas/Salinimonas group</taxon>
        <taxon>Alteromonas</taxon>
    </lineage>
</organism>
<dbReference type="InterPro" id="IPR014547">
    <property type="entry name" value="UCP028477"/>
</dbReference>
<dbReference type="RefSeq" id="WP_105936557.1">
    <property type="nucleotide sequence ID" value="NZ_PVNP01000206.1"/>
</dbReference>
<dbReference type="AlphaFoldDB" id="A0A2S9V4P7"/>
<evidence type="ECO:0000256" key="1">
    <source>
        <dbReference type="SAM" id="SignalP"/>
    </source>
</evidence>
<reference evidence="3" key="1">
    <citation type="journal article" date="2020" name="Int. J. Syst. Evol. Microbiol.">
        <title>Alteromonas alba sp. nov., a marine bacterium isolated from the seawater of the West Pacific Ocean.</title>
        <authorList>
            <person name="Sun C."/>
            <person name="Wu Y.-H."/>
            <person name="Xamxidin M."/>
            <person name="Cheng H."/>
            <person name="Xu X.-W."/>
        </authorList>
    </citation>
    <scope>NUCLEOTIDE SEQUENCE [LARGE SCALE GENOMIC DNA]</scope>
    <source>
        <strain evidence="3">190</strain>
    </source>
</reference>
<accession>A0A2S9V4P7</accession>
<name>A0A2S9V4P7_9ALTE</name>